<dbReference type="CDD" id="cd00190">
    <property type="entry name" value="Tryp_SPc"/>
    <property type="match status" value="1"/>
</dbReference>
<dbReference type="Proteomes" id="UP000700334">
    <property type="component" value="Unassembled WGS sequence"/>
</dbReference>
<gene>
    <name evidence="7" type="ORF">J0S82_002673</name>
</gene>
<dbReference type="InterPro" id="IPR018114">
    <property type="entry name" value="TRYPSIN_HIS"/>
</dbReference>
<sequence length="265" mass="28709">MALLGLLFCFILLGASPGSGAPAGDPELSITPRIINGTDPPLGSSPWLVALMTAKKSQFCWGALINRTWVLTAAHCNVTTSDLVGAGLYDPRSFRKGIQVLKIAQVFVYPQLHWTPLDNDVALVQLASPANFSKRVSPAVLPAASKRFRSGRQCVTMGWGLTHPNGSKKHHEPQQAMVPLLTNRECRKSWGKMITPSKICAGADCVSSWEVDSGGPLVCRKEKVWTLVGIMSFMSEACPTVRPLVFTRVTSLIPWIQETVGKAEA</sequence>
<dbReference type="PRINTS" id="PR00722">
    <property type="entry name" value="CHYMOTRYPSIN"/>
</dbReference>
<proteinExistence type="predicted"/>
<keyword evidence="1" id="KW-0645">Protease</keyword>
<evidence type="ECO:0000313" key="8">
    <source>
        <dbReference type="Proteomes" id="UP000700334"/>
    </source>
</evidence>
<feature type="chain" id="PRO_5035323673" evidence="5">
    <location>
        <begin position="21"/>
        <end position="265"/>
    </location>
</feature>
<keyword evidence="8" id="KW-1185">Reference proteome</keyword>
<evidence type="ECO:0000256" key="2">
    <source>
        <dbReference type="ARBA" id="ARBA00022801"/>
    </source>
</evidence>
<name>A0A8J6DEF2_GALPY</name>
<organism evidence="7 8">
    <name type="scientific">Galemys pyrenaicus</name>
    <name type="common">Iberian desman</name>
    <name type="synonym">Pyrenean desman</name>
    <dbReference type="NCBI Taxonomy" id="202257"/>
    <lineage>
        <taxon>Eukaryota</taxon>
        <taxon>Metazoa</taxon>
        <taxon>Chordata</taxon>
        <taxon>Craniata</taxon>
        <taxon>Vertebrata</taxon>
        <taxon>Euteleostomi</taxon>
        <taxon>Mammalia</taxon>
        <taxon>Eutheria</taxon>
        <taxon>Laurasiatheria</taxon>
        <taxon>Eulipotyphla</taxon>
        <taxon>Talpidae</taxon>
        <taxon>Galemys</taxon>
    </lineage>
</organism>
<dbReference type="OrthoDB" id="10059102at2759"/>
<dbReference type="InterPro" id="IPR001314">
    <property type="entry name" value="Peptidase_S1A"/>
</dbReference>
<evidence type="ECO:0000256" key="3">
    <source>
        <dbReference type="ARBA" id="ARBA00022825"/>
    </source>
</evidence>
<dbReference type="Pfam" id="PF00089">
    <property type="entry name" value="Trypsin"/>
    <property type="match status" value="1"/>
</dbReference>
<keyword evidence="5" id="KW-0732">Signal</keyword>
<dbReference type="GO" id="GO:0004252">
    <property type="term" value="F:serine-type endopeptidase activity"/>
    <property type="evidence" value="ECO:0007669"/>
    <property type="project" value="InterPro"/>
</dbReference>
<dbReference type="GO" id="GO:0006508">
    <property type="term" value="P:proteolysis"/>
    <property type="evidence" value="ECO:0007669"/>
    <property type="project" value="UniProtKB-KW"/>
</dbReference>
<dbReference type="PANTHER" id="PTHR24250:SF50">
    <property type="entry name" value="PEPTIDASE S1 DOMAIN-CONTAINING PROTEIN"/>
    <property type="match status" value="1"/>
</dbReference>
<dbReference type="PANTHER" id="PTHR24250">
    <property type="entry name" value="CHYMOTRYPSIN-RELATED"/>
    <property type="match status" value="1"/>
</dbReference>
<keyword evidence="3" id="KW-0720">Serine protease</keyword>
<feature type="signal peptide" evidence="5">
    <location>
        <begin position="1"/>
        <end position="20"/>
    </location>
</feature>
<dbReference type="AlphaFoldDB" id="A0A8J6DEF2"/>
<evidence type="ECO:0000313" key="7">
    <source>
        <dbReference type="EMBL" id="KAG8505386.1"/>
    </source>
</evidence>
<accession>A0A8J6DEF2</accession>
<dbReference type="Gene3D" id="2.40.10.10">
    <property type="entry name" value="Trypsin-like serine proteases"/>
    <property type="match status" value="1"/>
</dbReference>
<dbReference type="InterPro" id="IPR009003">
    <property type="entry name" value="Peptidase_S1_PA"/>
</dbReference>
<dbReference type="InterPro" id="IPR001254">
    <property type="entry name" value="Trypsin_dom"/>
</dbReference>
<comment type="caution">
    <text evidence="7">The sequence shown here is derived from an EMBL/GenBank/DDBJ whole genome shotgun (WGS) entry which is preliminary data.</text>
</comment>
<evidence type="ECO:0000256" key="4">
    <source>
        <dbReference type="ARBA" id="ARBA00023157"/>
    </source>
</evidence>
<protein>
    <submittedName>
        <fullName evidence="7">Chymotrypsinogen B</fullName>
    </submittedName>
</protein>
<dbReference type="PROSITE" id="PS50240">
    <property type="entry name" value="TRYPSIN_DOM"/>
    <property type="match status" value="1"/>
</dbReference>
<keyword evidence="4" id="KW-1015">Disulfide bond</keyword>
<dbReference type="InterPro" id="IPR043504">
    <property type="entry name" value="Peptidase_S1_PA_chymotrypsin"/>
</dbReference>
<feature type="domain" description="Peptidase S1" evidence="6">
    <location>
        <begin position="34"/>
        <end position="261"/>
    </location>
</feature>
<evidence type="ECO:0000256" key="5">
    <source>
        <dbReference type="SAM" id="SignalP"/>
    </source>
</evidence>
<dbReference type="SUPFAM" id="SSF50494">
    <property type="entry name" value="Trypsin-like serine proteases"/>
    <property type="match status" value="1"/>
</dbReference>
<dbReference type="PROSITE" id="PS00134">
    <property type="entry name" value="TRYPSIN_HIS"/>
    <property type="match status" value="1"/>
</dbReference>
<dbReference type="EMBL" id="JAGFMF010012265">
    <property type="protein sequence ID" value="KAG8505386.1"/>
    <property type="molecule type" value="Genomic_DNA"/>
</dbReference>
<dbReference type="SMART" id="SM00020">
    <property type="entry name" value="Tryp_SPc"/>
    <property type="match status" value="1"/>
</dbReference>
<evidence type="ECO:0000256" key="1">
    <source>
        <dbReference type="ARBA" id="ARBA00022670"/>
    </source>
</evidence>
<dbReference type="FunFam" id="2.40.10.10:FF:000118">
    <property type="entry name" value="Chymotrypsinogen A"/>
    <property type="match status" value="1"/>
</dbReference>
<evidence type="ECO:0000259" key="6">
    <source>
        <dbReference type="PROSITE" id="PS50240"/>
    </source>
</evidence>
<keyword evidence="2" id="KW-0378">Hydrolase</keyword>
<reference evidence="7" key="1">
    <citation type="journal article" date="2021" name="Evol. Appl.">
        <title>The genome of the Pyrenean desman and the effects of bottlenecks and inbreeding on the genomic landscape of an endangered species.</title>
        <authorList>
            <person name="Escoda L."/>
            <person name="Castresana J."/>
        </authorList>
    </citation>
    <scope>NUCLEOTIDE SEQUENCE</scope>
    <source>
        <strain evidence="7">IBE-C5619</strain>
    </source>
</reference>